<dbReference type="SUPFAM" id="SSF51445">
    <property type="entry name" value="(Trans)glycosidases"/>
    <property type="match status" value="1"/>
</dbReference>
<feature type="signal peptide" evidence="2">
    <location>
        <begin position="1"/>
        <end position="20"/>
    </location>
</feature>
<dbReference type="GeneID" id="33554995"/>
<dbReference type="InParanoid" id="A0A1Y1UR48"/>
<dbReference type="EMBL" id="NBSH01000002">
    <property type="protein sequence ID" value="ORX39964.1"/>
    <property type="molecule type" value="Genomic_DNA"/>
</dbReference>
<dbReference type="PANTHER" id="PTHR34154:SF3">
    <property type="entry name" value="ALKALI-SENSITIVE LINKAGE PROTEIN 1"/>
    <property type="match status" value="1"/>
</dbReference>
<proteinExistence type="predicted"/>
<dbReference type="Proteomes" id="UP000193218">
    <property type="component" value="Unassembled WGS sequence"/>
</dbReference>
<evidence type="ECO:0000256" key="1">
    <source>
        <dbReference type="SAM" id="MobiDB-lite"/>
    </source>
</evidence>
<evidence type="ECO:0000313" key="4">
    <source>
        <dbReference type="EMBL" id="ORX39964.1"/>
    </source>
</evidence>
<keyword evidence="5" id="KW-1185">Reference proteome</keyword>
<gene>
    <name evidence="4" type="ORF">BD324DRAFT_576417</name>
</gene>
<feature type="region of interest" description="Disordered" evidence="1">
    <location>
        <begin position="52"/>
        <end position="74"/>
    </location>
</feature>
<dbReference type="GO" id="GO:0009277">
    <property type="term" value="C:fungal-type cell wall"/>
    <property type="evidence" value="ECO:0007669"/>
    <property type="project" value="TreeGrafter"/>
</dbReference>
<feature type="domain" description="Asl1-like glycosyl hydrolase catalytic" evidence="3">
    <location>
        <begin position="170"/>
        <end position="414"/>
    </location>
</feature>
<dbReference type="GO" id="GO:0071966">
    <property type="term" value="P:fungal-type cell wall polysaccharide metabolic process"/>
    <property type="evidence" value="ECO:0007669"/>
    <property type="project" value="TreeGrafter"/>
</dbReference>
<dbReference type="RefSeq" id="XP_021873749.1">
    <property type="nucleotide sequence ID" value="XM_022013187.1"/>
</dbReference>
<evidence type="ECO:0000259" key="3">
    <source>
        <dbReference type="Pfam" id="PF11790"/>
    </source>
</evidence>
<feature type="chain" id="PRO_5013028063" evidence="2">
    <location>
        <begin position="21"/>
        <end position="483"/>
    </location>
</feature>
<protein>
    <submittedName>
        <fullName evidence="4">Glycosyl hydrolase catalytic core-domain-containing protein</fullName>
    </submittedName>
</protein>
<dbReference type="InterPro" id="IPR024655">
    <property type="entry name" value="Asl1_glyco_hydro_catalytic"/>
</dbReference>
<name>A0A1Y1UR48_9TREE</name>
<dbReference type="InterPro" id="IPR053183">
    <property type="entry name" value="ASL1"/>
</dbReference>
<reference evidence="4 5" key="1">
    <citation type="submission" date="2017-03" db="EMBL/GenBank/DDBJ databases">
        <title>Widespread Adenine N6-methylation of Active Genes in Fungi.</title>
        <authorList>
            <consortium name="DOE Joint Genome Institute"/>
            <person name="Mondo S.J."/>
            <person name="Dannebaum R.O."/>
            <person name="Kuo R.C."/>
            <person name="Louie K.B."/>
            <person name="Bewick A.J."/>
            <person name="Labutti K."/>
            <person name="Haridas S."/>
            <person name="Kuo A."/>
            <person name="Salamov A."/>
            <person name="Ahrendt S.R."/>
            <person name="Lau R."/>
            <person name="Bowen B.P."/>
            <person name="Lipzen A."/>
            <person name="Sullivan W."/>
            <person name="Andreopoulos W.B."/>
            <person name="Clum A."/>
            <person name="Lindquist E."/>
            <person name="Daum C."/>
            <person name="Northen T.R."/>
            <person name="Ramamoorthy G."/>
            <person name="Schmitz R.J."/>
            <person name="Gryganskyi A."/>
            <person name="Culley D."/>
            <person name="Magnuson J."/>
            <person name="James T.Y."/>
            <person name="O'Malley M.A."/>
            <person name="Stajich J.E."/>
            <person name="Spatafora J.W."/>
            <person name="Visel A."/>
            <person name="Grigoriev I.V."/>
        </authorList>
    </citation>
    <scope>NUCLEOTIDE SEQUENCE [LARGE SCALE GENOMIC DNA]</scope>
    <source>
        <strain evidence="4 5">NRRL Y-17943</strain>
    </source>
</reference>
<dbReference type="AlphaFoldDB" id="A0A1Y1UR48"/>
<dbReference type="OrthoDB" id="5959761at2759"/>
<dbReference type="STRING" id="4999.A0A1Y1UR48"/>
<sequence>MTHLINLLPTLALLAMGLTGLENAPTTALAHVQRSPQDLHRHLATRQRLTGNIGAKERRKGSIRQSKRGATCRPRVDAAASALVSAAESPSASPVPASASPSPSATQVASAAAQNVNVNAAVQSPSPTQAPAASTAASSADSAASTGSNGNLFAIGASVANQGSKFGAAWPNGNWAQSTDPNYVGNYIGSRTAWYYTWSPSNVGSADSLGLEFVPMLWGPAQVSDFWSTQGSWPSSVKNALFFNEPNEVSQCNIDAGSSVQYWMNEMVPLRSNKGIAIGGAATTNAPSGLQWVQDIISLCQQDGNSQADCTPDFVPIHWYSTDLNEFQQYVQNFNQQTGLDIWVTEYACQSFTDAPQCDNGQTWQLHQAMAAWFDTQDYVKRYSPFGMMENMQGVNQDNALMNPSGSITDLGSWVSGIGNIVYHLQFFAPRYRPRKMSRLTLPSHSISGVPREPLHDTFLSSSLALPFFRLCFLPFIFLLALS</sequence>
<dbReference type="InterPro" id="IPR017853">
    <property type="entry name" value="GH"/>
</dbReference>
<organism evidence="4 5">
    <name type="scientific">Kockovaella imperatae</name>
    <dbReference type="NCBI Taxonomy" id="4999"/>
    <lineage>
        <taxon>Eukaryota</taxon>
        <taxon>Fungi</taxon>
        <taxon>Dikarya</taxon>
        <taxon>Basidiomycota</taxon>
        <taxon>Agaricomycotina</taxon>
        <taxon>Tremellomycetes</taxon>
        <taxon>Tremellales</taxon>
        <taxon>Cuniculitremaceae</taxon>
        <taxon>Kockovaella</taxon>
    </lineage>
</organism>
<feature type="compositionally biased region" description="Basic residues" evidence="1">
    <location>
        <begin position="57"/>
        <end position="67"/>
    </location>
</feature>
<dbReference type="PANTHER" id="PTHR34154">
    <property type="entry name" value="ALKALI-SENSITIVE LINKAGE PROTEIN 1"/>
    <property type="match status" value="1"/>
</dbReference>
<accession>A0A1Y1UR48</accession>
<keyword evidence="2" id="KW-0732">Signal</keyword>
<evidence type="ECO:0000313" key="5">
    <source>
        <dbReference type="Proteomes" id="UP000193218"/>
    </source>
</evidence>
<dbReference type="Pfam" id="PF11790">
    <property type="entry name" value="Glyco_hydro_cc"/>
    <property type="match status" value="1"/>
</dbReference>
<evidence type="ECO:0000256" key="2">
    <source>
        <dbReference type="SAM" id="SignalP"/>
    </source>
</evidence>
<keyword evidence="4" id="KW-0378">Hydrolase</keyword>
<dbReference type="GO" id="GO:0016787">
    <property type="term" value="F:hydrolase activity"/>
    <property type="evidence" value="ECO:0007669"/>
    <property type="project" value="UniProtKB-KW"/>
</dbReference>
<comment type="caution">
    <text evidence="4">The sequence shown here is derived from an EMBL/GenBank/DDBJ whole genome shotgun (WGS) entry which is preliminary data.</text>
</comment>